<dbReference type="Pfam" id="PF05685">
    <property type="entry name" value="Uma2"/>
    <property type="match status" value="1"/>
</dbReference>
<organism evidence="2 3">
    <name type="scientific">Petrachloros mirabilis ULC683</name>
    <dbReference type="NCBI Taxonomy" id="2781853"/>
    <lineage>
        <taxon>Bacteria</taxon>
        <taxon>Bacillati</taxon>
        <taxon>Cyanobacteriota</taxon>
        <taxon>Cyanophyceae</taxon>
        <taxon>Synechococcales</taxon>
        <taxon>Petrachlorosaceae</taxon>
        <taxon>Petrachloros</taxon>
        <taxon>Petrachloros mirabilis</taxon>
    </lineage>
</organism>
<evidence type="ECO:0000259" key="1">
    <source>
        <dbReference type="Pfam" id="PF05685"/>
    </source>
</evidence>
<dbReference type="RefSeq" id="WP_161825738.1">
    <property type="nucleotide sequence ID" value="NZ_WVIC01000023.1"/>
</dbReference>
<dbReference type="SUPFAM" id="SSF52980">
    <property type="entry name" value="Restriction endonuclease-like"/>
    <property type="match status" value="1"/>
</dbReference>
<dbReference type="InterPro" id="IPR012296">
    <property type="entry name" value="Nuclease_put_TT1808"/>
</dbReference>
<dbReference type="AlphaFoldDB" id="A0A8K2A0N5"/>
<dbReference type="GO" id="GO:0004519">
    <property type="term" value="F:endonuclease activity"/>
    <property type="evidence" value="ECO:0007669"/>
    <property type="project" value="UniProtKB-KW"/>
</dbReference>
<keyword evidence="3" id="KW-1185">Reference proteome</keyword>
<evidence type="ECO:0000313" key="2">
    <source>
        <dbReference type="EMBL" id="NCJ07262.1"/>
    </source>
</evidence>
<gene>
    <name evidence="2" type="ORF">GS597_12250</name>
</gene>
<accession>A0A8K2A0N5</accession>
<dbReference type="InterPro" id="IPR011335">
    <property type="entry name" value="Restrct_endonuc-II-like"/>
</dbReference>
<dbReference type="CDD" id="cd06260">
    <property type="entry name" value="DUF820-like"/>
    <property type="match status" value="1"/>
</dbReference>
<protein>
    <submittedName>
        <fullName evidence="2">Uma2 family endonuclease</fullName>
    </submittedName>
</protein>
<dbReference type="Proteomes" id="UP000607397">
    <property type="component" value="Unassembled WGS sequence"/>
</dbReference>
<keyword evidence="2" id="KW-0378">Hydrolase</keyword>
<feature type="domain" description="Putative restriction endonuclease" evidence="1">
    <location>
        <begin position="13"/>
        <end position="180"/>
    </location>
</feature>
<reference evidence="2" key="1">
    <citation type="submission" date="2019-12" db="EMBL/GenBank/DDBJ databases">
        <title>High-Quality draft genome sequences of three cyanobacteria isolated from the limestone walls of the Old Cathedral of Coimbra.</title>
        <authorList>
            <person name="Tiago I."/>
            <person name="Soares F."/>
            <person name="Portugal A."/>
        </authorList>
    </citation>
    <scope>NUCLEOTIDE SEQUENCE [LARGE SCALE GENOMIC DNA]</scope>
    <source>
        <strain evidence="2">C</strain>
    </source>
</reference>
<dbReference type="Gene3D" id="3.90.1570.10">
    <property type="entry name" value="tt1808, chain A"/>
    <property type="match status" value="1"/>
</dbReference>
<dbReference type="InterPro" id="IPR008538">
    <property type="entry name" value="Uma2"/>
</dbReference>
<dbReference type="EMBL" id="WVIC01000023">
    <property type="protein sequence ID" value="NCJ07262.1"/>
    <property type="molecule type" value="Genomic_DNA"/>
</dbReference>
<name>A0A8K2A0N5_9CYAN</name>
<keyword evidence="2" id="KW-0255">Endonuclease</keyword>
<dbReference type="PANTHER" id="PTHR35400:SF1">
    <property type="entry name" value="SLR1083 PROTEIN"/>
    <property type="match status" value="1"/>
</dbReference>
<evidence type="ECO:0000313" key="3">
    <source>
        <dbReference type="Proteomes" id="UP000607397"/>
    </source>
</evidence>
<sequence length="207" mass="23614">MTIAAELRSLSVKEYHRMVDAGILAADERVELIEGQLYTMAAKGTAHSAAVTRIDRVLSRLLMGRALLRFQDPVQLSDISEPEPDVAVVKIDPLDYEDHHPTPGEIFWLIEVADSTLRRDRDLKMPVYGRSGIREYWILDVQERCLHVFREPGQTGYGVQQTLSEQDTLAPLAFPDCEIAIWEFLRWAKPGRRPSHPQKPDQDCVEH</sequence>
<comment type="caution">
    <text evidence="2">The sequence shown here is derived from an EMBL/GenBank/DDBJ whole genome shotgun (WGS) entry which is preliminary data.</text>
</comment>
<keyword evidence="2" id="KW-0540">Nuclease</keyword>
<dbReference type="PANTHER" id="PTHR35400">
    <property type="entry name" value="SLR1083 PROTEIN"/>
    <property type="match status" value="1"/>
</dbReference>
<proteinExistence type="predicted"/>